<feature type="chain" id="PRO_5041309103" evidence="1">
    <location>
        <begin position="20"/>
        <end position="119"/>
    </location>
</feature>
<evidence type="ECO:0000313" key="2">
    <source>
        <dbReference type="EMBL" id="CAI9735730.1"/>
    </source>
</evidence>
<evidence type="ECO:0000256" key="1">
    <source>
        <dbReference type="SAM" id="SignalP"/>
    </source>
</evidence>
<reference evidence="2" key="1">
    <citation type="submission" date="2023-08" db="EMBL/GenBank/DDBJ databases">
        <authorList>
            <person name="Alioto T."/>
            <person name="Alioto T."/>
            <person name="Gomez Garrido J."/>
        </authorList>
    </citation>
    <scope>NUCLEOTIDE SEQUENCE</scope>
</reference>
<protein>
    <submittedName>
        <fullName evidence="2">Uncharacterized protein</fullName>
    </submittedName>
</protein>
<accession>A0AA36BJR6</accession>
<dbReference type="AlphaFoldDB" id="A0AA36BJR6"/>
<evidence type="ECO:0000313" key="3">
    <source>
        <dbReference type="Proteomes" id="UP001162480"/>
    </source>
</evidence>
<gene>
    <name evidence="2" type="ORF">OCTVUL_1B013858</name>
</gene>
<proteinExistence type="predicted"/>
<sequence>MVLRLVLSGTPAAVGVIQAGGCGGTPTGVDGTPAGFGGTLAAVGVIQAGGCGGTPTGIVAGGVPTGCDTSACGGTPARGGTPSSVGGALATVGGGVTVAGGDGVAFCCCTGGAPASACA</sequence>
<dbReference type="EMBL" id="OX597831">
    <property type="protein sequence ID" value="CAI9735730.1"/>
    <property type="molecule type" value="Genomic_DNA"/>
</dbReference>
<dbReference type="Proteomes" id="UP001162480">
    <property type="component" value="Chromosome 18"/>
</dbReference>
<keyword evidence="1" id="KW-0732">Signal</keyword>
<name>A0AA36BJR6_OCTVU</name>
<keyword evidence="3" id="KW-1185">Reference proteome</keyword>
<organism evidence="2 3">
    <name type="scientific">Octopus vulgaris</name>
    <name type="common">Common octopus</name>
    <dbReference type="NCBI Taxonomy" id="6645"/>
    <lineage>
        <taxon>Eukaryota</taxon>
        <taxon>Metazoa</taxon>
        <taxon>Spiralia</taxon>
        <taxon>Lophotrochozoa</taxon>
        <taxon>Mollusca</taxon>
        <taxon>Cephalopoda</taxon>
        <taxon>Coleoidea</taxon>
        <taxon>Octopodiformes</taxon>
        <taxon>Octopoda</taxon>
        <taxon>Incirrata</taxon>
        <taxon>Octopodidae</taxon>
        <taxon>Octopus</taxon>
    </lineage>
</organism>
<feature type="signal peptide" evidence="1">
    <location>
        <begin position="1"/>
        <end position="19"/>
    </location>
</feature>